<dbReference type="PANTHER" id="PTHR43415">
    <property type="entry name" value="SPERMIDINE N(1)-ACETYLTRANSFERASE"/>
    <property type="match status" value="1"/>
</dbReference>
<reference evidence="3" key="1">
    <citation type="journal article" date="2019" name="Int. J. Syst. Evol. Microbiol.">
        <title>The Global Catalogue of Microorganisms (GCM) 10K type strain sequencing project: providing services to taxonomists for standard genome sequencing and annotation.</title>
        <authorList>
            <consortium name="The Broad Institute Genomics Platform"/>
            <consortium name="The Broad Institute Genome Sequencing Center for Infectious Disease"/>
            <person name="Wu L."/>
            <person name="Ma J."/>
        </authorList>
    </citation>
    <scope>NUCLEOTIDE SEQUENCE [LARGE SCALE GENOMIC DNA]</scope>
    <source>
        <strain evidence="3">CCUG 54939</strain>
    </source>
</reference>
<protein>
    <submittedName>
        <fullName evidence="2">GNAT family N-acetyltransferase</fullName>
        <ecNumber evidence="2">2.3.-.-</ecNumber>
    </submittedName>
</protein>
<dbReference type="InterPro" id="IPR000182">
    <property type="entry name" value="GNAT_dom"/>
</dbReference>
<accession>A0ABV8CIX9</accession>
<dbReference type="EMBL" id="JBHSAF010000001">
    <property type="protein sequence ID" value="MFC3912150.1"/>
    <property type="molecule type" value="Genomic_DNA"/>
</dbReference>
<feature type="domain" description="N-acetyltransferase" evidence="1">
    <location>
        <begin position="19"/>
        <end position="175"/>
    </location>
</feature>
<dbReference type="RefSeq" id="WP_377150206.1">
    <property type="nucleotide sequence ID" value="NZ_JBHSAF010000001.1"/>
</dbReference>
<keyword evidence="2" id="KW-0012">Acyltransferase</keyword>
<dbReference type="Pfam" id="PF13302">
    <property type="entry name" value="Acetyltransf_3"/>
    <property type="match status" value="1"/>
</dbReference>
<dbReference type="PROSITE" id="PS51186">
    <property type="entry name" value="GNAT"/>
    <property type="match status" value="1"/>
</dbReference>
<sequence length="186" mass="21499">MSHGVVPPGFCPTFERYGIQLRRLQADDLERVRQWRNDPKIASQMLDQTYITAPMQQAWFERLQRSDSACYYVAWFRQQPIGVASLTAIDWQAGSAEPGMYIYPDEFRSNLLPFCVAFALNDMAFEALGLSRLYGKIFTSNPASIRFHTACGYQQLGEAEGTLIRYQLLPECYRPARDQISRFIRY</sequence>
<dbReference type="Proteomes" id="UP001595692">
    <property type="component" value="Unassembled WGS sequence"/>
</dbReference>
<dbReference type="PANTHER" id="PTHR43415:SF3">
    <property type="entry name" value="GNAT-FAMILY ACETYLTRANSFERASE"/>
    <property type="match status" value="1"/>
</dbReference>
<evidence type="ECO:0000259" key="1">
    <source>
        <dbReference type="PROSITE" id="PS51186"/>
    </source>
</evidence>
<evidence type="ECO:0000313" key="3">
    <source>
        <dbReference type="Proteomes" id="UP001595692"/>
    </source>
</evidence>
<name>A0ABV8CIX9_9GAMM</name>
<dbReference type="EC" id="2.3.-.-" evidence="2"/>
<evidence type="ECO:0000313" key="2">
    <source>
        <dbReference type="EMBL" id="MFC3912150.1"/>
    </source>
</evidence>
<organism evidence="2 3">
    <name type="scientific">Pseudaeromonas sharmana</name>
    <dbReference type="NCBI Taxonomy" id="328412"/>
    <lineage>
        <taxon>Bacteria</taxon>
        <taxon>Pseudomonadati</taxon>
        <taxon>Pseudomonadota</taxon>
        <taxon>Gammaproteobacteria</taxon>
        <taxon>Aeromonadales</taxon>
        <taxon>Aeromonadaceae</taxon>
        <taxon>Pseudaeromonas</taxon>
    </lineage>
</organism>
<comment type="caution">
    <text evidence="2">The sequence shown here is derived from an EMBL/GenBank/DDBJ whole genome shotgun (WGS) entry which is preliminary data.</text>
</comment>
<gene>
    <name evidence="2" type="ORF">ACFOSS_01570</name>
</gene>
<dbReference type="Gene3D" id="3.40.630.30">
    <property type="match status" value="1"/>
</dbReference>
<proteinExistence type="predicted"/>
<dbReference type="SUPFAM" id="SSF55729">
    <property type="entry name" value="Acyl-CoA N-acyltransferases (Nat)"/>
    <property type="match status" value="1"/>
</dbReference>
<keyword evidence="2" id="KW-0808">Transferase</keyword>
<dbReference type="GO" id="GO:0016746">
    <property type="term" value="F:acyltransferase activity"/>
    <property type="evidence" value="ECO:0007669"/>
    <property type="project" value="UniProtKB-KW"/>
</dbReference>
<dbReference type="InterPro" id="IPR016181">
    <property type="entry name" value="Acyl_CoA_acyltransferase"/>
</dbReference>
<keyword evidence="3" id="KW-1185">Reference proteome</keyword>